<protein>
    <recommendedName>
        <fullName evidence="11">EF-hand</fullName>
    </recommendedName>
</protein>
<gene>
    <name evidence="9" type="ORF">LPJ61_003670</name>
</gene>
<keyword evidence="3" id="KW-0862">Zinc</keyword>
<dbReference type="GO" id="GO:0000423">
    <property type="term" value="P:mitophagy"/>
    <property type="evidence" value="ECO:0007669"/>
    <property type="project" value="TreeGrafter"/>
</dbReference>
<evidence type="ECO:0000256" key="3">
    <source>
        <dbReference type="ARBA" id="ARBA00022833"/>
    </source>
</evidence>
<dbReference type="InterPro" id="IPR000433">
    <property type="entry name" value="Znf_ZZ"/>
</dbReference>
<dbReference type="Gene3D" id="1.10.238.10">
    <property type="entry name" value="EF-hand"/>
    <property type="match status" value="1"/>
</dbReference>
<dbReference type="PANTHER" id="PTHR15090">
    <property type="entry name" value="SEQUESTOSOME 1-RELATED"/>
    <property type="match status" value="1"/>
</dbReference>
<dbReference type="PROSITE" id="PS50222">
    <property type="entry name" value="EF_HAND_2"/>
    <property type="match status" value="2"/>
</dbReference>
<evidence type="ECO:0000313" key="10">
    <source>
        <dbReference type="Proteomes" id="UP001143981"/>
    </source>
</evidence>
<dbReference type="CDD" id="cd00051">
    <property type="entry name" value="EFh"/>
    <property type="match status" value="1"/>
</dbReference>
<dbReference type="GO" id="GO:0044753">
    <property type="term" value="C:amphisome"/>
    <property type="evidence" value="ECO:0007669"/>
    <property type="project" value="TreeGrafter"/>
</dbReference>
<dbReference type="EMBL" id="JANBOI010000667">
    <property type="protein sequence ID" value="KAJ1729141.1"/>
    <property type="molecule type" value="Genomic_DNA"/>
</dbReference>
<evidence type="ECO:0000313" key="9">
    <source>
        <dbReference type="EMBL" id="KAJ1729141.1"/>
    </source>
</evidence>
<feature type="domain" description="ZZ-type" evidence="7">
    <location>
        <begin position="174"/>
        <end position="225"/>
    </location>
</feature>
<dbReference type="InterPro" id="IPR052260">
    <property type="entry name" value="Autophagy_Rcpt_SigReg"/>
</dbReference>
<evidence type="ECO:0000256" key="4">
    <source>
        <dbReference type="ARBA" id="ARBA00022837"/>
    </source>
</evidence>
<evidence type="ECO:0000256" key="6">
    <source>
        <dbReference type="SAM" id="MobiDB-lite"/>
    </source>
</evidence>
<dbReference type="GO" id="GO:0070530">
    <property type="term" value="F:K63-linked polyubiquitin modification-dependent protein binding"/>
    <property type="evidence" value="ECO:0007669"/>
    <property type="project" value="TreeGrafter"/>
</dbReference>
<dbReference type="AlphaFoldDB" id="A0A9W8CW23"/>
<dbReference type="InterPro" id="IPR043145">
    <property type="entry name" value="Znf_ZZ_sf"/>
</dbReference>
<dbReference type="Proteomes" id="UP001143981">
    <property type="component" value="Unassembled WGS sequence"/>
</dbReference>
<feature type="compositionally biased region" description="Acidic residues" evidence="6">
    <location>
        <begin position="133"/>
        <end position="148"/>
    </location>
</feature>
<dbReference type="CDD" id="cd02340">
    <property type="entry name" value="ZZ_NBR1_like"/>
    <property type="match status" value="1"/>
</dbReference>
<dbReference type="SMART" id="SM00054">
    <property type="entry name" value="EFh"/>
    <property type="match status" value="2"/>
</dbReference>
<dbReference type="SUPFAM" id="SSF57850">
    <property type="entry name" value="RING/U-box"/>
    <property type="match status" value="1"/>
</dbReference>
<accession>A0A9W8CW23</accession>
<reference evidence="9" key="1">
    <citation type="submission" date="2022-07" db="EMBL/GenBank/DDBJ databases">
        <title>Phylogenomic reconstructions and comparative analyses of Kickxellomycotina fungi.</title>
        <authorList>
            <person name="Reynolds N.K."/>
            <person name="Stajich J.E."/>
            <person name="Barry K."/>
            <person name="Grigoriev I.V."/>
            <person name="Crous P."/>
            <person name="Smith M.E."/>
        </authorList>
    </citation>
    <scope>NUCLEOTIDE SEQUENCE</scope>
    <source>
        <strain evidence="9">BCRC 34381</strain>
    </source>
</reference>
<dbReference type="InterPro" id="IPR011992">
    <property type="entry name" value="EF-hand-dom_pair"/>
</dbReference>
<dbReference type="PANTHER" id="PTHR15090:SF0">
    <property type="entry name" value="SEQUESTOSOME-1"/>
    <property type="match status" value="1"/>
</dbReference>
<dbReference type="SUPFAM" id="SSF47473">
    <property type="entry name" value="EF-hand"/>
    <property type="match status" value="1"/>
</dbReference>
<dbReference type="GO" id="GO:0016235">
    <property type="term" value="C:aggresome"/>
    <property type="evidence" value="ECO:0007669"/>
    <property type="project" value="TreeGrafter"/>
</dbReference>
<keyword evidence="10" id="KW-1185">Reference proteome</keyword>
<dbReference type="Pfam" id="PF13499">
    <property type="entry name" value="EF-hand_7"/>
    <property type="match status" value="1"/>
</dbReference>
<evidence type="ECO:0000256" key="1">
    <source>
        <dbReference type="ARBA" id="ARBA00022723"/>
    </source>
</evidence>
<dbReference type="InterPro" id="IPR002048">
    <property type="entry name" value="EF_hand_dom"/>
</dbReference>
<feature type="region of interest" description="Disordered" evidence="6">
    <location>
        <begin position="117"/>
        <end position="148"/>
    </location>
</feature>
<keyword evidence="1" id="KW-0479">Metal-binding</keyword>
<name>A0A9W8CW23_9FUNG</name>
<dbReference type="Gene3D" id="3.30.60.90">
    <property type="match status" value="1"/>
</dbReference>
<feature type="compositionally biased region" description="Low complexity" evidence="6">
    <location>
        <begin position="469"/>
        <end position="478"/>
    </location>
</feature>
<feature type="region of interest" description="Disordered" evidence="6">
    <location>
        <begin position="444"/>
        <end position="478"/>
    </location>
</feature>
<dbReference type="Pfam" id="PF00569">
    <property type="entry name" value="ZZ"/>
    <property type="match status" value="1"/>
</dbReference>
<keyword evidence="4" id="KW-0106">Calcium</keyword>
<evidence type="ECO:0000259" key="8">
    <source>
        <dbReference type="PROSITE" id="PS50222"/>
    </source>
</evidence>
<sequence length="631" mass="67579">MAAEALDGMAQPRLSMVVFGLLAGLAGLWVYSATRDGGGGGAHRRRSSSGRGSGARTTLHRTQTIRRQRRQLSTSAIAEEVHEDAVEHNTAEPGGAVSQVTSVTAAAATRLAQEVAIETPELGQQHTPGNDAYESESADDASDGESDDTEADMRLMHLLCIVSDDQARRNGTIHRGTSCNSCQETPIRGMRYKCAQCANFDLCESCEAHEIHRHHILLRIAVPIPPLMNPRAPLIRGLYPGNRQPRELPQTRRIELVRTTCLDLVDIVSLYSEFCVLATVAEDGTEVITRDAFFKCLGQFGGARSVIASRLFAYYDADGDGVLTFDEMARGFSSYNKGTLDDKAPGIFRAYDVDGDGRVSRDDLRIMLEAFVDTNREITKNMVRTLEEDVLDEPSKLLPGQPLSAAFTAPIPTDSPSGLDKEISALRAEVLALRESAARRVSMLPVSADNSRDPGRAASDAGRAHSEESSSAASVAATTSATIGTIVSSRVPPRVSTSISLPDSVVSATPDTAAHAAAAAAVAAFTDTGRDEPSRPADTAIAQLAEDAAAGGRGAQLPALVPPTLWHDLGEDGDWPVMEALSQDAIRLMIEEIFTEAAPKDPICMTCSEFVEYLQRNPSLASYLEVLGTIF</sequence>
<dbReference type="PROSITE" id="PS00018">
    <property type="entry name" value="EF_HAND_1"/>
    <property type="match status" value="2"/>
</dbReference>
<feature type="domain" description="EF-hand" evidence="8">
    <location>
        <begin position="339"/>
        <end position="374"/>
    </location>
</feature>
<dbReference type="InterPro" id="IPR018247">
    <property type="entry name" value="EF_Hand_1_Ca_BS"/>
</dbReference>
<proteinExistence type="predicted"/>
<evidence type="ECO:0008006" key="11">
    <source>
        <dbReference type="Google" id="ProtNLM"/>
    </source>
</evidence>
<evidence type="ECO:0000256" key="5">
    <source>
        <dbReference type="PROSITE-ProRule" id="PRU00228"/>
    </source>
</evidence>
<dbReference type="SMART" id="SM00291">
    <property type="entry name" value="ZnF_ZZ"/>
    <property type="match status" value="1"/>
</dbReference>
<dbReference type="GO" id="GO:0005509">
    <property type="term" value="F:calcium ion binding"/>
    <property type="evidence" value="ECO:0007669"/>
    <property type="project" value="InterPro"/>
</dbReference>
<dbReference type="PROSITE" id="PS01357">
    <property type="entry name" value="ZF_ZZ_1"/>
    <property type="match status" value="1"/>
</dbReference>
<dbReference type="GO" id="GO:0008270">
    <property type="term" value="F:zinc ion binding"/>
    <property type="evidence" value="ECO:0007669"/>
    <property type="project" value="UniProtKB-KW"/>
</dbReference>
<evidence type="ECO:0000259" key="7">
    <source>
        <dbReference type="PROSITE" id="PS50135"/>
    </source>
</evidence>
<comment type="caution">
    <text evidence="9">The sequence shown here is derived from an EMBL/GenBank/DDBJ whole genome shotgun (WGS) entry which is preliminary data.</text>
</comment>
<dbReference type="PROSITE" id="PS50135">
    <property type="entry name" value="ZF_ZZ_2"/>
    <property type="match status" value="1"/>
</dbReference>
<dbReference type="OrthoDB" id="2122982at2759"/>
<dbReference type="GO" id="GO:0005080">
    <property type="term" value="F:protein kinase C binding"/>
    <property type="evidence" value="ECO:0007669"/>
    <property type="project" value="TreeGrafter"/>
</dbReference>
<organism evidence="9 10">
    <name type="scientific">Coemansia biformis</name>
    <dbReference type="NCBI Taxonomy" id="1286918"/>
    <lineage>
        <taxon>Eukaryota</taxon>
        <taxon>Fungi</taxon>
        <taxon>Fungi incertae sedis</taxon>
        <taxon>Zoopagomycota</taxon>
        <taxon>Kickxellomycotina</taxon>
        <taxon>Kickxellomycetes</taxon>
        <taxon>Kickxellales</taxon>
        <taxon>Kickxellaceae</taxon>
        <taxon>Coemansia</taxon>
    </lineage>
</organism>
<feature type="region of interest" description="Disordered" evidence="6">
    <location>
        <begin position="36"/>
        <end position="71"/>
    </location>
</feature>
<keyword evidence="2 5" id="KW-0863">Zinc-finger</keyword>
<feature type="domain" description="EF-hand" evidence="8">
    <location>
        <begin position="303"/>
        <end position="338"/>
    </location>
</feature>
<evidence type="ECO:0000256" key="2">
    <source>
        <dbReference type="ARBA" id="ARBA00022771"/>
    </source>
</evidence>
<dbReference type="GO" id="GO:0007032">
    <property type="term" value="P:endosome organization"/>
    <property type="evidence" value="ECO:0007669"/>
    <property type="project" value="TreeGrafter"/>
</dbReference>
<dbReference type="GO" id="GO:0035973">
    <property type="term" value="P:aggrephagy"/>
    <property type="evidence" value="ECO:0007669"/>
    <property type="project" value="TreeGrafter"/>
</dbReference>